<keyword evidence="1" id="KW-0812">Transmembrane</keyword>
<name>A0A3S9WFB2_9MICO</name>
<accession>A0A3S9WFB2</accession>
<feature type="transmembrane region" description="Helical" evidence="1">
    <location>
        <begin position="144"/>
        <end position="168"/>
    </location>
</feature>
<sequence length="499" mass="52605">MRRVWVRELAGWSGALVVAVITVAQVASSARAELLFRDGDSLVVGMFARSLLSGAPLDWAMSSVLFLPESAVFSGLDAALGLDVNGLLTVNAVVNMLALYGALRVAVGRRRDRTAPVAWALLGMGTFAILAMTDLSGSRDALELASLLLTTTYYAATVVAVVLCVGLVRRVLDRSAGGIGALIALGAIAAVSTLSNPLFAAWATVPLSLLLLVMLLRPPRRTRTATILVVLVIGTALGFLGRIPLRAWIANTGAGYIQPELWTESAGYYGGLLLDRLATPAGIFGVVVVVALVGWAIANTARVGDTGSRFVATVAWAMPALVLVGAIALGTHAARYLQPLAFGPVLVIVAAPHIPRMPARAPRALTATAAVLLLVGGALSVPRLVAASTTPDPDLTCVTDWVDASGRIGGGQFWTVRLPKLHVADPRHLVQVDHELNAYAWLVNREDFDVDGVSFLVEDSQTVAWQLSTPAIPDDVVECGRYRILDFGERVLPLGSQHS</sequence>
<dbReference type="Proteomes" id="UP000274841">
    <property type="component" value="Chromosome"/>
</dbReference>
<keyword evidence="1" id="KW-0472">Membrane</keyword>
<evidence type="ECO:0000256" key="1">
    <source>
        <dbReference type="SAM" id="Phobius"/>
    </source>
</evidence>
<protein>
    <recommendedName>
        <fullName evidence="4">Glycosyltransferase RgtA/B/C/D-like domain-containing protein</fullName>
    </recommendedName>
</protein>
<dbReference type="RefSeq" id="WP_046748036.1">
    <property type="nucleotide sequence ID" value="NZ_CP031422.1"/>
</dbReference>
<feature type="transmembrane region" description="Helical" evidence="1">
    <location>
        <begin position="277"/>
        <end position="298"/>
    </location>
</feature>
<feature type="transmembrane region" description="Helical" evidence="1">
    <location>
        <begin position="199"/>
        <end position="216"/>
    </location>
</feature>
<dbReference type="EMBL" id="CP031422">
    <property type="protein sequence ID" value="AZS38779.1"/>
    <property type="molecule type" value="Genomic_DNA"/>
</dbReference>
<keyword evidence="1" id="KW-1133">Transmembrane helix</keyword>
<evidence type="ECO:0000313" key="2">
    <source>
        <dbReference type="EMBL" id="AZS38779.1"/>
    </source>
</evidence>
<evidence type="ECO:0000313" key="3">
    <source>
        <dbReference type="Proteomes" id="UP000274841"/>
    </source>
</evidence>
<reference evidence="2 3" key="1">
    <citation type="submission" date="2018-08" db="EMBL/GenBank/DDBJ databases">
        <title>Microbacterium oxydans strain HG3.</title>
        <authorList>
            <person name="ORTET P."/>
        </authorList>
    </citation>
    <scope>NUCLEOTIDE SEQUENCE [LARGE SCALE GENOMIC DNA]</scope>
    <source>
        <strain evidence="2 3">HG3</strain>
    </source>
</reference>
<dbReference type="KEGG" id="moy:CVS54_00076"/>
<gene>
    <name evidence="2" type="ORF">CVS54_00076</name>
</gene>
<organism evidence="2 3">
    <name type="scientific">Microbacterium oxydans</name>
    <dbReference type="NCBI Taxonomy" id="82380"/>
    <lineage>
        <taxon>Bacteria</taxon>
        <taxon>Bacillati</taxon>
        <taxon>Actinomycetota</taxon>
        <taxon>Actinomycetes</taxon>
        <taxon>Micrococcales</taxon>
        <taxon>Microbacteriaceae</taxon>
        <taxon>Microbacterium</taxon>
    </lineage>
</organism>
<feature type="transmembrane region" description="Helical" evidence="1">
    <location>
        <begin position="310"/>
        <end position="330"/>
    </location>
</feature>
<feature type="transmembrane region" description="Helical" evidence="1">
    <location>
        <begin position="84"/>
        <end position="103"/>
    </location>
</feature>
<feature type="transmembrane region" description="Helical" evidence="1">
    <location>
        <begin position="175"/>
        <end position="193"/>
    </location>
</feature>
<feature type="transmembrane region" description="Helical" evidence="1">
    <location>
        <begin position="115"/>
        <end position="132"/>
    </location>
</feature>
<proteinExistence type="predicted"/>
<evidence type="ECO:0008006" key="4">
    <source>
        <dbReference type="Google" id="ProtNLM"/>
    </source>
</evidence>
<feature type="transmembrane region" description="Helical" evidence="1">
    <location>
        <begin position="228"/>
        <end position="249"/>
    </location>
</feature>
<dbReference type="AlphaFoldDB" id="A0A3S9WFB2"/>
<feature type="transmembrane region" description="Helical" evidence="1">
    <location>
        <begin position="364"/>
        <end position="385"/>
    </location>
</feature>